<dbReference type="OrthoDB" id="9813956at2"/>
<proteinExistence type="predicted"/>
<sequence length="371" mass="41386">MSSVQLVPQRLFNIYEMHLKSRTSNGLHSGLLLDKGYPASSTGVNTDKEAKARFIKSICGIKASELYTKEFNQWLRLTSKKSNSGKHTNNFEQLPLTLSNRLLIGLNGGGALETGCMINHHNGMPYIPGSSIKGAVRNFASRNLKDHESVWVQFFGNKPEDDLEDPFAGLITFHDAWWIPNSAPSENAGNFSNFPFIQDIVTTHHAEYYSKEGKSLATDFDDPIPNSLISVHGSFLFVIGGNENYLGVVKQMLEKTLKENGIGAKSTAGYGYFDEADESITKQFSILLSDTENTNTTPHSSELIREVSEIKLSKIPDIFGRNRNKTKNEKGKDYRSLCLLVCKHFGDEIANWATESGNKAKAYKELKEFLE</sequence>
<evidence type="ECO:0000256" key="1">
    <source>
        <dbReference type="ARBA" id="ARBA00023118"/>
    </source>
</evidence>
<dbReference type="PANTHER" id="PTHR39965:SF1">
    <property type="entry name" value="CRISPR SYSTEM CMR SUBUNIT CMR6"/>
    <property type="match status" value="1"/>
</dbReference>
<organism evidence="3 4">
    <name type="scientific">Marinomonas mediterranea (strain ATCC 700492 / JCM 21426 / NBRC 103028 / MMB-1)</name>
    <dbReference type="NCBI Taxonomy" id="717774"/>
    <lineage>
        <taxon>Bacteria</taxon>
        <taxon>Pseudomonadati</taxon>
        <taxon>Pseudomonadota</taxon>
        <taxon>Gammaproteobacteria</taxon>
        <taxon>Oceanospirillales</taxon>
        <taxon>Oceanospirillaceae</taxon>
        <taxon>Marinomonas</taxon>
    </lineage>
</organism>
<dbReference type="EMBL" id="CP002583">
    <property type="protein sequence ID" value="ADZ89956.1"/>
    <property type="molecule type" value="Genomic_DNA"/>
</dbReference>
<dbReference type="Pfam" id="PF03787">
    <property type="entry name" value="RAMPs"/>
    <property type="match status" value="1"/>
</dbReference>
<name>F2K1W2_MARM1</name>
<dbReference type="AlphaFoldDB" id="F2K1W2"/>
<dbReference type="PATRIC" id="fig|717774.3.peg.698"/>
<gene>
    <name evidence="3" type="ordered locus">Marme_0672</name>
</gene>
<dbReference type="eggNOG" id="COG1604">
    <property type="taxonomic scope" value="Bacteria"/>
</dbReference>
<dbReference type="KEGG" id="mme:Marme_0672"/>
<evidence type="ECO:0000259" key="2">
    <source>
        <dbReference type="Pfam" id="PF03787"/>
    </source>
</evidence>
<protein>
    <submittedName>
        <fullName evidence="3">CRISPR-associated RAMP protein, Cmr6 family</fullName>
    </submittedName>
</protein>
<dbReference type="NCBIfam" id="TIGR01898">
    <property type="entry name" value="cas_TM1791_cmr6"/>
    <property type="match status" value="1"/>
</dbReference>
<dbReference type="HOGENOM" id="CLU_053305_1_1_6"/>
<dbReference type="GO" id="GO:0051607">
    <property type="term" value="P:defense response to virus"/>
    <property type="evidence" value="ECO:0007669"/>
    <property type="project" value="UniProtKB-KW"/>
</dbReference>
<evidence type="ECO:0000313" key="4">
    <source>
        <dbReference type="Proteomes" id="UP000001062"/>
    </source>
</evidence>
<dbReference type="RefSeq" id="WP_013659861.1">
    <property type="nucleotide sequence ID" value="NC_015276.1"/>
</dbReference>
<dbReference type="Proteomes" id="UP000001062">
    <property type="component" value="Chromosome"/>
</dbReference>
<evidence type="ECO:0000313" key="3">
    <source>
        <dbReference type="EMBL" id="ADZ89956.1"/>
    </source>
</evidence>
<keyword evidence="4" id="KW-1185">Reference proteome</keyword>
<accession>F2K1W2</accession>
<feature type="domain" description="CRISPR type III-associated protein" evidence="2">
    <location>
        <begin position="102"/>
        <end position="273"/>
    </location>
</feature>
<dbReference type="PANTHER" id="PTHR39965">
    <property type="entry name" value="CRISPR SYSTEM CMR SUBUNIT CMR6"/>
    <property type="match status" value="1"/>
</dbReference>
<keyword evidence="1" id="KW-0051">Antiviral defense</keyword>
<dbReference type="InterPro" id="IPR005537">
    <property type="entry name" value="RAMP_III_fam"/>
</dbReference>
<dbReference type="InterPro" id="IPR010172">
    <property type="entry name" value="CRISPR-assoc_prot_TM1791"/>
</dbReference>
<dbReference type="STRING" id="717774.Marme_0672"/>
<reference evidence="3 4" key="1">
    <citation type="journal article" date="2012" name="Stand. Genomic Sci.">
        <title>Complete genome sequence of the melanogenic marine bacterium Marinomonas mediterranea type strain (MMB-1(T)).</title>
        <authorList>
            <person name="Lucas-Elio P."/>
            <person name="Goodwin L."/>
            <person name="Woyke T."/>
            <person name="Pitluck S."/>
            <person name="Nolan M."/>
            <person name="Kyrpides N.C."/>
            <person name="Detter J.C."/>
            <person name="Copeland A."/>
            <person name="Teshima H."/>
            <person name="Bruce D."/>
            <person name="Detter C."/>
            <person name="Tapia R."/>
            <person name="Han S."/>
            <person name="Land M.L."/>
            <person name="Ivanova N."/>
            <person name="Mikhailova N."/>
            <person name="Johnston A.W."/>
            <person name="Sanchez-Amat A."/>
        </authorList>
    </citation>
    <scope>NUCLEOTIDE SEQUENCE [LARGE SCALE GENOMIC DNA]</scope>
    <source>
        <strain evidence="4">ATCC 700492 / JCM 21426 / NBRC 103028 / MMB-1</strain>
    </source>
</reference>